<proteinExistence type="predicted"/>
<keyword evidence="3" id="KW-1185">Reference proteome</keyword>
<accession>A0AA39I172</accession>
<name>A0AA39I172_9BILA</name>
<evidence type="ECO:0000256" key="1">
    <source>
        <dbReference type="SAM" id="MobiDB-lite"/>
    </source>
</evidence>
<sequence>MSRRKIRAMSRMKQSANQSLVDRLLRSEIPPNSILEAGGRVEAQYQIDFVVKSGGNGTLNVKGTATALGGSKALPSGSPQLEDLKKVLASAPGIPEDLTQRLFEASEKVFQMGYDRDRESTDLKSPVPKGKQESPASTGMKAPPDPKPEVPVTSDTNPKSAPETSAAAKQESESEDKVGIPPRTKTSAPPEKDHQCHYYVDFTGEEICFICEYETEIYLHDEKIIDLVMPVIDVIYTTNDDRFKDRMGAPVQDKKQIQCMMCEVQEVIHRECGVNIACPVNACSEVIHYAQTFAHLLQHHPNMIEKWYGTFKLRESREILQKDF</sequence>
<evidence type="ECO:0000313" key="2">
    <source>
        <dbReference type="EMBL" id="KAK0414597.1"/>
    </source>
</evidence>
<organism evidence="2 3">
    <name type="scientific">Steinernema hermaphroditum</name>
    <dbReference type="NCBI Taxonomy" id="289476"/>
    <lineage>
        <taxon>Eukaryota</taxon>
        <taxon>Metazoa</taxon>
        <taxon>Ecdysozoa</taxon>
        <taxon>Nematoda</taxon>
        <taxon>Chromadorea</taxon>
        <taxon>Rhabditida</taxon>
        <taxon>Tylenchina</taxon>
        <taxon>Panagrolaimomorpha</taxon>
        <taxon>Strongyloidoidea</taxon>
        <taxon>Steinernematidae</taxon>
        <taxon>Steinernema</taxon>
    </lineage>
</organism>
<gene>
    <name evidence="2" type="ORF">QR680_011519</name>
</gene>
<feature type="region of interest" description="Disordered" evidence="1">
    <location>
        <begin position="117"/>
        <end position="192"/>
    </location>
</feature>
<reference evidence="2" key="1">
    <citation type="submission" date="2023-06" db="EMBL/GenBank/DDBJ databases">
        <title>Genomic analysis of the entomopathogenic nematode Steinernema hermaphroditum.</title>
        <authorList>
            <person name="Schwarz E.M."/>
            <person name="Heppert J.K."/>
            <person name="Baniya A."/>
            <person name="Schwartz H.T."/>
            <person name="Tan C.-H."/>
            <person name="Antoshechkin I."/>
            <person name="Sternberg P.W."/>
            <person name="Goodrich-Blair H."/>
            <person name="Dillman A.R."/>
        </authorList>
    </citation>
    <scope>NUCLEOTIDE SEQUENCE</scope>
    <source>
        <strain evidence="2">PS9179</strain>
        <tissue evidence="2">Whole animal</tissue>
    </source>
</reference>
<evidence type="ECO:0000313" key="3">
    <source>
        <dbReference type="Proteomes" id="UP001175271"/>
    </source>
</evidence>
<feature type="compositionally biased region" description="Polar residues" evidence="1">
    <location>
        <begin position="153"/>
        <end position="163"/>
    </location>
</feature>
<dbReference type="AlphaFoldDB" id="A0AA39I172"/>
<dbReference type="Proteomes" id="UP001175271">
    <property type="component" value="Unassembled WGS sequence"/>
</dbReference>
<protein>
    <submittedName>
        <fullName evidence="2">Uncharacterized protein</fullName>
    </submittedName>
</protein>
<dbReference type="EMBL" id="JAUCMV010000002">
    <property type="protein sequence ID" value="KAK0414597.1"/>
    <property type="molecule type" value="Genomic_DNA"/>
</dbReference>
<comment type="caution">
    <text evidence="2">The sequence shown here is derived from an EMBL/GenBank/DDBJ whole genome shotgun (WGS) entry which is preliminary data.</text>
</comment>